<evidence type="ECO:0000313" key="1">
    <source>
        <dbReference type="EMBL" id="OGY41552.1"/>
    </source>
</evidence>
<gene>
    <name evidence="1" type="ORF">A2Y82_05040</name>
</gene>
<dbReference type="Proteomes" id="UP000176498">
    <property type="component" value="Unassembled WGS sequence"/>
</dbReference>
<evidence type="ECO:0000313" key="2">
    <source>
        <dbReference type="Proteomes" id="UP000176498"/>
    </source>
</evidence>
<name>A0A1G1XNM7_9BACT</name>
<protein>
    <submittedName>
        <fullName evidence="1">Uncharacterized protein</fullName>
    </submittedName>
</protein>
<reference evidence="1 2" key="1">
    <citation type="journal article" date="2016" name="Nat. Commun.">
        <title>Thousands of microbial genomes shed light on interconnected biogeochemical processes in an aquifer system.</title>
        <authorList>
            <person name="Anantharaman K."/>
            <person name="Brown C.T."/>
            <person name="Hug L.A."/>
            <person name="Sharon I."/>
            <person name="Castelle C.J."/>
            <person name="Probst A.J."/>
            <person name="Thomas B.C."/>
            <person name="Singh A."/>
            <person name="Wilkins M.J."/>
            <person name="Karaoz U."/>
            <person name="Brodie E.L."/>
            <person name="Williams K.H."/>
            <person name="Hubbard S.S."/>
            <person name="Banfield J.F."/>
        </authorList>
    </citation>
    <scope>NUCLEOTIDE SEQUENCE [LARGE SCALE GENOMIC DNA]</scope>
</reference>
<comment type="caution">
    <text evidence="1">The sequence shown here is derived from an EMBL/GenBank/DDBJ whole genome shotgun (WGS) entry which is preliminary data.</text>
</comment>
<sequence>MEKFRREKLVENELKPKEKKNLAALWCDASLGTQEMPQNVEEMSNQNLKDWMYKSLMKEILIIIEKWGLEPEQELINKIKESKNSSERAKAEEKYILDCHQKVGRFLKQEAPFKEKSLKWDSWPGIMKESEDMNCLGSALIGIELLSRANIKNFIGSPPSHIINIVRLSNGDIWYLDFVNNNVREIDPKVIKIDKVPCLQLEDPNFDFTLIPLFETKDVVYNVISNFDFLKEMVKDDKIQNENIDKQAAIKYYEKFKQVFTRIHLSDVRYKLYSKQIKLNGSVEMRREKERISGLQDMVAKAVAMIEPKLTKEEVTLLIKSIGNNSTLAKDFLLGKKGKLSNKAISPLAAEFLSNYKNNLSKIKIKTPDLYQQIIERFLFKLLKKVELNER</sequence>
<organism evidence="1 2">
    <name type="scientific">Candidatus Buchananbacteria bacterium RBG_13_36_9</name>
    <dbReference type="NCBI Taxonomy" id="1797530"/>
    <lineage>
        <taxon>Bacteria</taxon>
        <taxon>Candidatus Buchananiibacteriota</taxon>
    </lineage>
</organism>
<dbReference type="AlphaFoldDB" id="A0A1G1XNM7"/>
<proteinExistence type="predicted"/>
<dbReference type="EMBL" id="MHHZ01000016">
    <property type="protein sequence ID" value="OGY41552.1"/>
    <property type="molecule type" value="Genomic_DNA"/>
</dbReference>
<accession>A0A1G1XNM7</accession>